<accession>A0A1W2CQB8</accession>
<keyword evidence="1" id="KW-1133">Transmembrane helix</keyword>
<evidence type="ECO:0000313" key="2">
    <source>
        <dbReference type="EMBL" id="SMC87401.1"/>
    </source>
</evidence>
<proteinExistence type="predicted"/>
<evidence type="ECO:0000313" key="3">
    <source>
        <dbReference type="Proteomes" id="UP000192674"/>
    </source>
</evidence>
<keyword evidence="3" id="KW-1185">Reference proteome</keyword>
<dbReference type="Proteomes" id="UP000192674">
    <property type="component" value="Unassembled WGS sequence"/>
</dbReference>
<organism evidence="2 3">
    <name type="scientific">Kibdelosporangium aridum</name>
    <dbReference type="NCBI Taxonomy" id="2030"/>
    <lineage>
        <taxon>Bacteria</taxon>
        <taxon>Bacillati</taxon>
        <taxon>Actinomycetota</taxon>
        <taxon>Actinomycetes</taxon>
        <taxon>Pseudonocardiales</taxon>
        <taxon>Pseudonocardiaceae</taxon>
        <taxon>Kibdelosporangium</taxon>
    </lineage>
</organism>
<feature type="transmembrane region" description="Helical" evidence="1">
    <location>
        <begin position="300"/>
        <end position="320"/>
    </location>
</feature>
<keyword evidence="1" id="KW-0472">Membrane</keyword>
<evidence type="ECO:0000256" key="1">
    <source>
        <dbReference type="SAM" id="Phobius"/>
    </source>
</evidence>
<protein>
    <recommendedName>
        <fullName evidence="4">DUF4350 domain-containing protein</fullName>
    </recommendedName>
</protein>
<reference evidence="2 3" key="1">
    <citation type="submission" date="2017-04" db="EMBL/GenBank/DDBJ databases">
        <authorList>
            <person name="Afonso C.L."/>
            <person name="Miller P.J."/>
            <person name="Scott M.A."/>
            <person name="Spackman E."/>
            <person name="Goraichik I."/>
            <person name="Dimitrov K.M."/>
            <person name="Suarez D.L."/>
            <person name="Swayne D.E."/>
        </authorList>
    </citation>
    <scope>NUCLEOTIDE SEQUENCE [LARGE SCALE GENOMIC DNA]</scope>
    <source>
        <strain evidence="2 3">DSM 43828</strain>
    </source>
</reference>
<keyword evidence="1" id="KW-0812">Transmembrane</keyword>
<sequence length="392" mass="42921">MLPLIGLLLGVAVVQPPDVHKLDVPAAIRALETQQVYQAPGVVTHIDLGVVTREMAPDTKLLIGPFSAYKDNDHYERVSEPLRKWADSKKVRLITVEGLYTRWGPSNVAELRQQTAYMDITGPALASVREVNKVPVGEVYPAYEVRTPTPAQVADLAGKLRESRIYNAPGRADKFTLSTKSIQQQTGLTVRVAALPALKPGEPFVDYAPALAREFPDDIVLVAQGYWTDAAGKDQERVDTARNYASGRYEIGTFLKGGSVDGRVSTILTRLDELSRRKPFGRPQPETYDPAQTITRYTPLAWGGSAVVLGGGALAGFAVCRRKRQRLEEAELQKAKAKAYAKISELGTALLDSHPPEAAERYTTARDLFEQARTAEAMAEVERIAEEGLALL</sequence>
<name>A0A1W2CQB8_KIBAR</name>
<dbReference type="AlphaFoldDB" id="A0A1W2CQB8"/>
<dbReference type="OrthoDB" id="3341722at2"/>
<evidence type="ECO:0008006" key="4">
    <source>
        <dbReference type="Google" id="ProtNLM"/>
    </source>
</evidence>
<dbReference type="EMBL" id="FWXV01000002">
    <property type="protein sequence ID" value="SMC87401.1"/>
    <property type="molecule type" value="Genomic_DNA"/>
</dbReference>
<gene>
    <name evidence="2" type="ORF">SAMN05661093_02395</name>
</gene>
<dbReference type="RefSeq" id="WP_084426115.1">
    <property type="nucleotide sequence ID" value="NZ_FWXV01000002.1"/>
</dbReference>